<evidence type="ECO:0000313" key="5">
    <source>
        <dbReference type="Proteomes" id="UP000622547"/>
    </source>
</evidence>
<keyword evidence="5" id="KW-1185">Reference proteome</keyword>
<accession>A0A8J3UCX4</accession>
<dbReference type="InterPro" id="IPR011049">
    <property type="entry name" value="Serralysin-like_metalloprot_C"/>
</dbReference>
<sequence>MKRVRVRKSRALQALALTAFLSASLVSPLSPTSAAEAAAAVLPSPPLPAATIAVYSGSYGDNVWPADGRYNAPTISADGNTIAYTYTDWSPVHSDYNAWRTHGIVLNRKTGTSVWLPDLNQEARVQLSEDGSKAVYLTRCRASCGPQLYVRDIATGVETRLDVPDGTKQNSVGAVSYDGARTVVYRSGLPQVPGAGSNQWYLRDLVSGDVKLLRDPHAPAYIAGLTSFGSAVSPGGRFIAISWMDASGEWVSVHDQVTGTYTRVTQIFSGAVHGGFTSIGGISNSGKLAFITEEQLVPEDTDTFADAYVKDLVTGTVTLAPLQGSVPVDATITANGRYMLYRQDSTGYVLWNLETDTRRFLTGMDGQRSSVWGDSNGPVLSRDGRYLATRTSTEVREGGIALRDQAQDCAGDFATITGSGTIYGSPGDDVIYGSPGSDTVYGYGGNDVICGMGGDDVIDGGPGADALYGGDGDDRIEGNEGDDVVEGGVGADSMNGGTGTDALLYRYATSGVDVSLQRVTPNGMPGEGDQVFNDFDQIYGTAYDDTISGSDAGDTLVGMGGDDLLLGQGGDDRLWADVGNDVLVGMAGDDYLNGGYGTDSCAGGTGTNTFADCTYTSNVS</sequence>
<organism evidence="4 5">
    <name type="scientific">Planotetraspora phitsanulokensis</name>
    <dbReference type="NCBI Taxonomy" id="575192"/>
    <lineage>
        <taxon>Bacteria</taxon>
        <taxon>Bacillati</taxon>
        <taxon>Actinomycetota</taxon>
        <taxon>Actinomycetes</taxon>
        <taxon>Streptosporangiales</taxon>
        <taxon>Streptosporangiaceae</taxon>
        <taxon>Planotetraspora</taxon>
    </lineage>
</organism>
<dbReference type="Gene3D" id="2.120.10.30">
    <property type="entry name" value="TolB, C-terminal domain"/>
    <property type="match status" value="1"/>
</dbReference>
<dbReference type="RefSeq" id="WP_204076809.1">
    <property type="nucleotide sequence ID" value="NZ_BAABHI010000007.1"/>
</dbReference>
<dbReference type="GO" id="GO:0005576">
    <property type="term" value="C:extracellular region"/>
    <property type="evidence" value="ECO:0007669"/>
    <property type="project" value="UniProtKB-SubCell"/>
</dbReference>
<feature type="chain" id="PRO_5035258019" description="Calcium-binding protein" evidence="3">
    <location>
        <begin position="35"/>
        <end position="620"/>
    </location>
</feature>
<dbReference type="Pfam" id="PF00353">
    <property type="entry name" value="HemolysinCabind"/>
    <property type="match status" value="3"/>
</dbReference>
<dbReference type="PANTHER" id="PTHR38340:SF1">
    <property type="entry name" value="S-LAYER PROTEIN"/>
    <property type="match status" value="1"/>
</dbReference>
<gene>
    <name evidence="4" type="ORF">Pph01_63400</name>
</gene>
<dbReference type="InterPro" id="IPR011042">
    <property type="entry name" value="6-blade_b-propeller_TolB-like"/>
</dbReference>
<proteinExistence type="predicted"/>
<evidence type="ECO:0000256" key="3">
    <source>
        <dbReference type="SAM" id="SignalP"/>
    </source>
</evidence>
<dbReference type="PRINTS" id="PR00313">
    <property type="entry name" value="CABNDNGRPT"/>
</dbReference>
<comment type="caution">
    <text evidence="4">The sequence shown here is derived from an EMBL/GenBank/DDBJ whole genome shotgun (WGS) entry which is preliminary data.</text>
</comment>
<dbReference type="InterPro" id="IPR018511">
    <property type="entry name" value="Hemolysin-typ_Ca-bd_CS"/>
</dbReference>
<name>A0A8J3UCX4_9ACTN</name>
<dbReference type="InterPro" id="IPR050557">
    <property type="entry name" value="RTX_toxin/Mannuronan_C5-epim"/>
</dbReference>
<evidence type="ECO:0000256" key="1">
    <source>
        <dbReference type="ARBA" id="ARBA00004613"/>
    </source>
</evidence>
<keyword evidence="2" id="KW-0964">Secreted</keyword>
<dbReference type="SUPFAM" id="SSF69322">
    <property type="entry name" value="Tricorn protease domain 2"/>
    <property type="match status" value="1"/>
</dbReference>
<evidence type="ECO:0000313" key="4">
    <source>
        <dbReference type="EMBL" id="GII41337.1"/>
    </source>
</evidence>
<feature type="signal peptide" evidence="3">
    <location>
        <begin position="1"/>
        <end position="34"/>
    </location>
</feature>
<dbReference type="InterPro" id="IPR001343">
    <property type="entry name" value="Hemolysn_Ca-bd"/>
</dbReference>
<protein>
    <recommendedName>
        <fullName evidence="6">Calcium-binding protein</fullName>
    </recommendedName>
</protein>
<dbReference type="EMBL" id="BOOP01000032">
    <property type="protein sequence ID" value="GII41337.1"/>
    <property type="molecule type" value="Genomic_DNA"/>
</dbReference>
<dbReference type="SUPFAM" id="SSF51120">
    <property type="entry name" value="beta-Roll"/>
    <property type="match status" value="2"/>
</dbReference>
<dbReference type="PANTHER" id="PTHR38340">
    <property type="entry name" value="S-LAYER PROTEIN"/>
    <property type="match status" value="1"/>
</dbReference>
<reference evidence="4 5" key="1">
    <citation type="submission" date="2021-01" db="EMBL/GenBank/DDBJ databases">
        <title>Whole genome shotgun sequence of Planotetraspora phitsanulokensis NBRC 104273.</title>
        <authorList>
            <person name="Komaki H."/>
            <person name="Tamura T."/>
        </authorList>
    </citation>
    <scope>NUCLEOTIDE SEQUENCE [LARGE SCALE GENOMIC DNA]</scope>
    <source>
        <strain evidence="4 5">NBRC 104273</strain>
    </source>
</reference>
<dbReference type="Proteomes" id="UP000622547">
    <property type="component" value="Unassembled WGS sequence"/>
</dbReference>
<keyword evidence="3" id="KW-0732">Signal</keyword>
<dbReference type="PROSITE" id="PS00330">
    <property type="entry name" value="HEMOLYSIN_CALCIUM"/>
    <property type="match status" value="3"/>
</dbReference>
<evidence type="ECO:0008006" key="6">
    <source>
        <dbReference type="Google" id="ProtNLM"/>
    </source>
</evidence>
<evidence type="ECO:0000256" key="2">
    <source>
        <dbReference type="ARBA" id="ARBA00022525"/>
    </source>
</evidence>
<dbReference type="GO" id="GO:0005509">
    <property type="term" value="F:calcium ion binding"/>
    <property type="evidence" value="ECO:0007669"/>
    <property type="project" value="InterPro"/>
</dbReference>
<comment type="subcellular location">
    <subcellularLocation>
        <location evidence="1">Secreted</location>
    </subcellularLocation>
</comment>
<dbReference type="AlphaFoldDB" id="A0A8J3UCX4"/>
<dbReference type="Gene3D" id="2.150.10.10">
    <property type="entry name" value="Serralysin-like metalloprotease, C-terminal"/>
    <property type="match status" value="3"/>
</dbReference>